<dbReference type="EMBL" id="VLTM01000055">
    <property type="protein sequence ID" value="KAA0159317.1"/>
    <property type="molecule type" value="Genomic_DNA"/>
</dbReference>
<evidence type="ECO:0000313" key="11">
    <source>
        <dbReference type="EMBL" id="KAA0156814.1"/>
    </source>
</evidence>
<evidence type="ECO:0000256" key="8">
    <source>
        <dbReference type="ARBA" id="ARBA00040649"/>
    </source>
</evidence>
<evidence type="ECO:0000256" key="6">
    <source>
        <dbReference type="ARBA" id="ARBA00023212"/>
    </source>
</evidence>
<dbReference type="InterPro" id="IPR036400">
    <property type="entry name" value="Cyt_B5-like_heme/steroid_sf"/>
</dbReference>
<dbReference type="SMART" id="SM01117">
    <property type="entry name" value="Cyt-b5"/>
    <property type="match status" value="1"/>
</dbReference>
<evidence type="ECO:0000313" key="14">
    <source>
        <dbReference type="Proteomes" id="UP000323011"/>
    </source>
</evidence>
<dbReference type="AlphaFoldDB" id="A0A5A8D3Y4"/>
<evidence type="ECO:0000256" key="2">
    <source>
        <dbReference type="ARBA" id="ARBA00022490"/>
    </source>
</evidence>
<dbReference type="OMA" id="DLTHFFH"/>
<evidence type="ECO:0000256" key="1">
    <source>
        <dbReference type="ARBA" id="ARBA00004430"/>
    </source>
</evidence>
<name>A0A5A8D3Y4_CAFRO</name>
<keyword evidence="6" id="KW-0206">Cytoskeleton</keyword>
<dbReference type="Pfam" id="PF00173">
    <property type="entry name" value="Cyt-b5"/>
    <property type="match status" value="1"/>
</dbReference>
<sequence>MAGAAETDGASTRPRVFVPEELAVHNSRDNCWVAVNHKVIDVTPVIASLPAEHAALADPLLDNAGTDISHWFDEETGEVRTRIDPATLQRVPYLPMGRFPHLSIDGKPLSNGPEPPEVPWWRDDSLVRGVMTRKMMRAWIVNVLTEQRHRLVFGAEETLEQVRDRFLEYNSHAKSYTWKVLVPNEDGSGSSFKPLDMAKSLEDNGVEDNQDEAWELGLDADDYLPVIHLSFNDDLTEG</sequence>
<dbReference type="EMBL" id="VLTL01000033">
    <property type="protein sequence ID" value="KAA0167590.1"/>
    <property type="molecule type" value="Genomic_DNA"/>
</dbReference>
<evidence type="ECO:0000259" key="10">
    <source>
        <dbReference type="PROSITE" id="PS50255"/>
    </source>
</evidence>
<keyword evidence="2" id="KW-0963">Cytoplasm</keyword>
<comment type="subcellular location">
    <subcellularLocation>
        <location evidence="1">Cytoplasm</location>
        <location evidence="1">Cytoskeleton</location>
        <location evidence="1">Cilium axoneme</location>
    </subcellularLocation>
</comment>
<evidence type="ECO:0000256" key="7">
    <source>
        <dbReference type="ARBA" id="ARBA00023273"/>
    </source>
</evidence>
<feature type="domain" description="Cytochrome b5 heme-binding" evidence="10">
    <location>
        <begin position="14"/>
        <end position="72"/>
    </location>
</feature>
<comment type="function">
    <text evidence="9">Radial spoke stalk protein that binds heme under oxidizing conditions. Required for the coordinated beating of multiple cilia maybe by functioning in a redox signaling pathway.</text>
</comment>
<dbReference type="Proteomes" id="UP000324907">
    <property type="component" value="Unassembled WGS sequence"/>
</dbReference>
<dbReference type="GO" id="GO:0005930">
    <property type="term" value="C:axoneme"/>
    <property type="evidence" value="ECO:0007669"/>
    <property type="project" value="UniProtKB-SubCell"/>
</dbReference>
<evidence type="ECO:0000256" key="5">
    <source>
        <dbReference type="ARBA" id="ARBA00023004"/>
    </source>
</evidence>
<dbReference type="InterPro" id="IPR052320">
    <property type="entry name" value="Cytochrome_b5_domain"/>
</dbReference>
<dbReference type="PANTHER" id="PTHR21281:SF0">
    <property type="entry name" value="CYTOCHROME B5 DOMAIN-CONTAINING PROTEIN 1"/>
    <property type="match status" value="1"/>
</dbReference>
<dbReference type="GO" id="GO:0046872">
    <property type="term" value="F:metal ion binding"/>
    <property type="evidence" value="ECO:0007669"/>
    <property type="project" value="UniProtKB-KW"/>
</dbReference>
<dbReference type="Gene3D" id="3.10.120.10">
    <property type="entry name" value="Cytochrome b5-like heme/steroid binding domain"/>
    <property type="match status" value="1"/>
</dbReference>
<evidence type="ECO:0000256" key="3">
    <source>
        <dbReference type="ARBA" id="ARBA00022617"/>
    </source>
</evidence>
<evidence type="ECO:0000256" key="4">
    <source>
        <dbReference type="ARBA" id="ARBA00022723"/>
    </source>
</evidence>
<proteinExistence type="predicted"/>
<protein>
    <recommendedName>
        <fullName evidence="8">Cytochrome b5 domain-containing protein 1</fullName>
    </recommendedName>
</protein>
<dbReference type="Proteomes" id="UP000325113">
    <property type="component" value="Unassembled WGS sequence"/>
</dbReference>
<evidence type="ECO:0000256" key="9">
    <source>
        <dbReference type="ARBA" id="ARBA00046139"/>
    </source>
</evidence>
<organism evidence="12">
    <name type="scientific">Cafeteria roenbergensis</name>
    <name type="common">Marine flagellate</name>
    <dbReference type="NCBI Taxonomy" id="33653"/>
    <lineage>
        <taxon>Eukaryota</taxon>
        <taxon>Sar</taxon>
        <taxon>Stramenopiles</taxon>
        <taxon>Bigyra</taxon>
        <taxon>Opalozoa</taxon>
        <taxon>Bicosoecida</taxon>
        <taxon>Cafeteriaceae</taxon>
        <taxon>Cafeteria</taxon>
    </lineage>
</organism>
<keyword evidence="3" id="KW-0349">Heme</keyword>
<reference evidence="14 15" key="1">
    <citation type="submission" date="2019-07" db="EMBL/GenBank/DDBJ databases">
        <title>Genomes of Cafeteria roenbergensis.</title>
        <authorList>
            <person name="Fischer M.G."/>
            <person name="Hackl T."/>
            <person name="Roman M."/>
        </authorList>
    </citation>
    <scope>NUCLEOTIDE SEQUENCE [LARGE SCALE GENOMIC DNA]</scope>
    <source>
        <strain evidence="11 14">BVI</strain>
        <strain evidence="12">Cflag</strain>
        <strain evidence="13 15">RCC970-E3</strain>
    </source>
</reference>
<dbReference type="Proteomes" id="UP000323011">
    <property type="component" value="Unassembled WGS sequence"/>
</dbReference>
<accession>A0A5A8D3Y4</accession>
<evidence type="ECO:0000313" key="13">
    <source>
        <dbReference type="EMBL" id="KAA0167590.1"/>
    </source>
</evidence>
<dbReference type="EMBL" id="VLTN01000003">
    <property type="protein sequence ID" value="KAA0156814.1"/>
    <property type="molecule type" value="Genomic_DNA"/>
</dbReference>
<evidence type="ECO:0000313" key="15">
    <source>
        <dbReference type="Proteomes" id="UP000324907"/>
    </source>
</evidence>
<keyword evidence="7" id="KW-0966">Cell projection</keyword>
<dbReference type="SUPFAM" id="SSF55856">
    <property type="entry name" value="Cytochrome b5-like heme/steroid binding domain"/>
    <property type="match status" value="1"/>
</dbReference>
<keyword evidence="14" id="KW-1185">Reference proteome</keyword>
<dbReference type="PROSITE" id="PS50255">
    <property type="entry name" value="CYTOCHROME_B5_2"/>
    <property type="match status" value="1"/>
</dbReference>
<gene>
    <name evidence="13" type="ORF">FNF28_02804</name>
    <name evidence="11" type="ORF">FNF29_00924</name>
    <name evidence="12" type="ORF">FNF31_04906</name>
</gene>
<keyword evidence="4" id="KW-0479">Metal-binding</keyword>
<dbReference type="PANTHER" id="PTHR21281">
    <property type="entry name" value="CYTOCHROME B5 DOMAIN-CONTAINING PROTEIN 1"/>
    <property type="match status" value="1"/>
</dbReference>
<comment type="caution">
    <text evidence="12">The sequence shown here is derived from an EMBL/GenBank/DDBJ whole genome shotgun (WGS) entry which is preliminary data.</text>
</comment>
<dbReference type="InterPro" id="IPR001199">
    <property type="entry name" value="Cyt_B5-like_heme/steroid-bd"/>
</dbReference>
<evidence type="ECO:0000313" key="12">
    <source>
        <dbReference type="EMBL" id="KAA0159317.1"/>
    </source>
</evidence>
<keyword evidence="5" id="KW-0408">Iron</keyword>